<proteinExistence type="predicted"/>
<dbReference type="Proteomes" id="UP001281761">
    <property type="component" value="Unassembled WGS sequence"/>
</dbReference>
<evidence type="ECO:0000313" key="2">
    <source>
        <dbReference type="EMBL" id="KAK2945607.1"/>
    </source>
</evidence>
<comment type="caution">
    <text evidence="2">The sequence shown here is derived from an EMBL/GenBank/DDBJ whole genome shotgun (WGS) entry which is preliminary data.</text>
</comment>
<protein>
    <submittedName>
        <fullName evidence="2">Uncharacterized protein</fullName>
    </submittedName>
</protein>
<keyword evidence="3" id="KW-1185">Reference proteome</keyword>
<dbReference type="EMBL" id="JARBJD010000253">
    <property type="protein sequence ID" value="KAK2945607.1"/>
    <property type="molecule type" value="Genomic_DNA"/>
</dbReference>
<feature type="region of interest" description="Disordered" evidence="1">
    <location>
        <begin position="1"/>
        <end position="54"/>
    </location>
</feature>
<sequence>MKEARSCSPRHESHKHESKKSFHCQFGSTEKETKTMTHPHLPQSSNSPHLHKTDQVPHRMMTQHNPQNSLKILSQTQSNTKKTMTMQMQMTRQNSVMLSLSIQSMRTEQNTMRQQTGQQLVLFPDLKQPALLSSVMCEMRCKLTRRTESLHPPCSSETQQSVQSLMTFVEPSLSTLFHSLVTRPIHNQFQLLIVHQ</sequence>
<feature type="compositionally biased region" description="Basic and acidic residues" evidence="1">
    <location>
        <begin position="1"/>
        <end position="15"/>
    </location>
</feature>
<organism evidence="2 3">
    <name type="scientific">Blattamonas nauphoetae</name>
    <dbReference type="NCBI Taxonomy" id="2049346"/>
    <lineage>
        <taxon>Eukaryota</taxon>
        <taxon>Metamonada</taxon>
        <taxon>Preaxostyla</taxon>
        <taxon>Oxymonadida</taxon>
        <taxon>Blattamonas</taxon>
    </lineage>
</organism>
<gene>
    <name evidence="2" type="ORF">BLNAU_19462</name>
</gene>
<evidence type="ECO:0000256" key="1">
    <source>
        <dbReference type="SAM" id="MobiDB-lite"/>
    </source>
</evidence>
<name>A0ABQ9X1N9_9EUKA</name>
<accession>A0ABQ9X1N9</accession>
<evidence type="ECO:0000313" key="3">
    <source>
        <dbReference type="Proteomes" id="UP001281761"/>
    </source>
</evidence>
<reference evidence="2 3" key="1">
    <citation type="journal article" date="2022" name="bioRxiv">
        <title>Genomics of Preaxostyla Flagellates Illuminates Evolutionary Transitions and the Path Towards Mitochondrial Loss.</title>
        <authorList>
            <person name="Novak L.V.F."/>
            <person name="Treitli S.C."/>
            <person name="Pyrih J."/>
            <person name="Halakuc P."/>
            <person name="Pipaliya S.V."/>
            <person name="Vacek V."/>
            <person name="Brzon O."/>
            <person name="Soukal P."/>
            <person name="Eme L."/>
            <person name="Dacks J.B."/>
            <person name="Karnkowska A."/>
            <person name="Elias M."/>
            <person name="Hampl V."/>
        </authorList>
    </citation>
    <scope>NUCLEOTIDE SEQUENCE [LARGE SCALE GENOMIC DNA]</scope>
    <source>
        <strain evidence="2">NAU3</strain>
        <tissue evidence="2">Gut</tissue>
    </source>
</reference>